<evidence type="ECO:0000313" key="3">
    <source>
        <dbReference type="Proteomes" id="UP000008783"/>
    </source>
</evidence>
<sequence>MARQVERRVVVNECPARAWGERTDHATKAQKDPMTRATMEGRAAARTEEDLALVLAEPLVLNLLPLMSAFMLEFLEDALALELELFEVLAGGDDSRLPPGDVPSSRRGDSPQESARWAVWQRQPNNAPSLRIEARVASAALTYNRSPLSRVACRRRGVQDVKARP</sequence>
<accession>H6QP52</accession>
<feature type="region of interest" description="Disordered" evidence="1">
    <location>
        <begin position="91"/>
        <end position="115"/>
    </location>
</feature>
<dbReference type="EMBL" id="DS178263">
    <property type="protein sequence ID" value="EHS63182.1"/>
    <property type="molecule type" value="Genomic_DNA"/>
</dbReference>
<dbReference type="Proteomes" id="UP000008783">
    <property type="component" value="Unassembled WGS sequence"/>
</dbReference>
<keyword evidence="3" id="KW-1185">Reference proteome</keyword>
<dbReference type="AlphaFoldDB" id="H6QP52"/>
<evidence type="ECO:0000256" key="1">
    <source>
        <dbReference type="SAM" id="MobiDB-lite"/>
    </source>
</evidence>
<protein>
    <submittedName>
        <fullName evidence="2">Uncharacterized protein</fullName>
    </submittedName>
</protein>
<dbReference type="KEGG" id="pgr:PGTG_20765"/>
<dbReference type="HOGENOM" id="CLU_1611581_0_0_1"/>
<evidence type="ECO:0000313" key="2">
    <source>
        <dbReference type="EMBL" id="EHS63182.1"/>
    </source>
</evidence>
<dbReference type="RefSeq" id="XP_003890737.1">
    <property type="nucleotide sequence ID" value="XM_003890688.1"/>
</dbReference>
<dbReference type="VEuPathDB" id="FungiDB:PGTG_20765"/>
<proteinExistence type="predicted"/>
<dbReference type="GeneID" id="13541403"/>
<gene>
    <name evidence="2" type="ORF">PGTG_20765</name>
</gene>
<name>H6QP52_PUCGT</name>
<dbReference type="InParanoid" id="H6QP52"/>
<organism evidence="2 3">
    <name type="scientific">Puccinia graminis f. sp. tritici (strain CRL 75-36-700-3 / race SCCL)</name>
    <name type="common">Black stem rust fungus</name>
    <dbReference type="NCBI Taxonomy" id="418459"/>
    <lineage>
        <taxon>Eukaryota</taxon>
        <taxon>Fungi</taxon>
        <taxon>Dikarya</taxon>
        <taxon>Basidiomycota</taxon>
        <taxon>Pucciniomycotina</taxon>
        <taxon>Pucciniomycetes</taxon>
        <taxon>Pucciniales</taxon>
        <taxon>Pucciniaceae</taxon>
        <taxon>Puccinia</taxon>
    </lineage>
</organism>
<reference evidence="3" key="1">
    <citation type="journal article" date="2011" name="Proc. Natl. Acad. Sci. U.S.A.">
        <title>Obligate biotrophy features unraveled by the genomic analysis of rust fungi.</title>
        <authorList>
            <person name="Duplessis S."/>
            <person name="Cuomo C.A."/>
            <person name="Lin Y.-C."/>
            <person name="Aerts A."/>
            <person name="Tisserant E."/>
            <person name="Veneault-Fourrey C."/>
            <person name="Joly D.L."/>
            <person name="Hacquard S."/>
            <person name="Amselem J."/>
            <person name="Cantarel B.L."/>
            <person name="Chiu R."/>
            <person name="Coutinho P.M."/>
            <person name="Feau N."/>
            <person name="Field M."/>
            <person name="Frey P."/>
            <person name="Gelhaye E."/>
            <person name="Goldberg J."/>
            <person name="Grabherr M.G."/>
            <person name="Kodira C.D."/>
            <person name="Kohler A."/>
            <person name="Kuees U."/>
            <person name="Lindquist E.A."/>
            <person name="Lucas S.M."/>
            <person name="Mago R."/>
            <person name="Mauceli E."/>
            <person name="Morin E."/>
            <person name="Murat C."/>
            <person name="Pangilinan J.L."/>
            <person name="Park R."/>
            <person name="Pearson M."/>
            <person name="Quesneville H."/>
            <person name="Rouhier N."/>
            <person name="Sakthikumar S."/>
            <person name="Salamov A.A."/>
            <person name="Schmutz J."/>
            <person name="Selles B."/>
            <person name="Shapiro H."/>
            <person name="Tanguay P."/>
            <person name="Tuskan G.A."/>
            <person name="Henrissat B."/>
            <person name="Van de Peer Y."/>
            <person name="Rouze P."/>
            <person name="Ellis J.G."/>
            <person name="Dodds P.N."/>
            <person name="Schein J.E."/>
            <person name="Zhong S."/>
            <person name="Hamelin R.C."/>
            <person name="Grigoriev I.V."/>
            <person name="Szabo L.J."/>
            <person name="Martin F."/>
        </authorList>
    </citation>
    <scope>NUCLEOTIDE SEQUENCE [LARGE SCALE GENOMIC DNA]</scope>
    <source>
        <strain evidence="3">CRL 75-36-700-3 / race SCCL</strain>
    </source>
</reference>